<name>X6M0R0_RETFI</name>
<feature type="compositionally biased region" description="Basic and acidic residues" evidence="1">
    <location>
        <begin position="312"/>
        <end position="343"/>
    </location>
</feature>
<comment type="caution">
    <text evidence="2">The sequence shown here is derived from an EMBL/GenBank/DDBJ whole genome shotgun (WGS) entry which is preliminary data.</text>
</comment>
<sequence>MYIILQKKKKKRGFESLGKSSTKLDYPKELLFDESDSKTTEDKKQTEKEEDDNDNDDDDEDGDGDEENDEIEPKEEEEEEKEKKKEKEKGGNNAKNKTKRKKKEKVIDKLCQWLCNLKAIAFIHNDIIDVNRYLHQYRPKLIYVSIDSLRCGNDRSGSTDYEEDNIPFPVLASLVSISSGVHCNMPSLEQCAENSSDLLISDTEITYTNIQALQIFSSYSAIPLKAVRSLLKHVQFLGLDYDCHELATLQEFQRVLLHEANLLHLSLTGWAGELVVPKSVYSLVIQRWFNKFATLTFEGDQLDNNNDDDNEEKQNEKEKEKEKEKEEKEEKSEDLVSHGKQRDDDDDSDNDNDNDESGCHQDQLAHHTNQLNSQSIYSYKTSATQHDIASRRRRRHRRRCCHQDDVNAQYPTSLDDDAVEMDHPHCSIANEEEQKNANTTAQIGEIKMLLNFYCAKDMWLINQSQKSFLLRVKMLTTLHVLHFVMMKEDLMNKVYLNLSRYFFFFHFGYVY</sequence>
<keyword evidence="3" id="KW-1185">Reference proteome</keyword>
<reference evidence="2 3" key="1">
    <citation type="journal article" date="2013" name="Curr. Biol.">
        <title>The Genome of the Foraminiferan Reticulomyxa filosa.</title>
        <authorList>
            <person name="Glockner G."/>
            <person name="Hulsmann N."/>
            <person name="Schleicher M."/>
            <person name="Noegel A.A."/>
            <person name="Eichinger L."/>
            <person name="Gallinger C."/>
            <person name="Pawlowski J."/>
            <person name="Sierra R."/>
            <person name="Euteneuer U."/>
            <person name="Pillet L."/>
            <person name="Moustafa A."/>
            <person name="Platzer M."/>
            <person name="Groth M."/>
            <person name="Szafranski K."/>
            <person name="Schliwa M."/>
        </authorList>
    </citation>
    <scope>NUCLEOTIDE SEQUENCE [LARGE SCALE GENOMIC DNA]</scope>
</reference>
<feature type="compositionally biased region" description="Basic residues" evidence="1">
    <location>
        <begin position="1"/>
        <end position="12"/>
    </location>
</feature>
<feature type="region of interest" description="Disordered" evidence="1">
    <location>
        <begin position="300"/>
        <end position="361"/>
    </location>
</feature>
<feature type="compositionally biased region" description="Acidic residues" evidence="1">
    <location>
        <begin position="48"/>
        <end position="80"/>
    </location>
</feature>
<evidence type="ECO:0000256" key="1">
    <source>
        <dbReference type="SAM" id="MobiDB-lite"/>
    </source>
</evidence>
<dbReference type="Proteomes" id="UP000023152">
    <property type="component" value="Unassembled WGS sequence"/>
</dbReference>
<proteinExistence type="predicted"/>
<protein>
    <submittedName>
        <fullName evidence="2">Uncharacterized protein</fullName>
    </submittedName>
</protein>
<gene>
    <name evidence="2" type="ORF">RFI_29947</name>
</gene>
<feature type="region of interest" description="Disordered" evidence="1">
    <location>
        <begin position="25"/>
        <end position="100"/>
    </location>
</feature>
<feature type="region of interest" description="Disordered" evidence="1">
    <location>
        <begin position="382"/>
        <end position="405"/>
    </location>
</feature>
<evidence type="ECO:0000313" key="3">
    <source>
        <dbReference type="Proteomes" id="UP000023152"/>
    </source>
</evidence>
<evidence type="ECO:0000313" key="2">
    <source>
        <dbReference type="EMBL" id="ETO07444.1"/>
    </source>
</evidence>
<feature type="compositionally biased region" description="Acidic residues" evidence="1">
    <location>
        <begin position="344"/>
        <end position="356"/>
    </location>
</feature>
<accession>X6M0R0</accession>
<feature type="compositionally biased region" description="Basic and acidic residues" evidence="1">
    <location>
        <begin position="25"/>
        <end position="47"/>
    </location>
</feature>
<feature type="compositionally biased region" description="Basic and acidic residues" evidence="1">
    <location>
        <begin position="81"/>
        <end position="90"/>
    </location>
</feature>
<dbReference type="AlphaFoldDB" id="X6M0R0"/>
<dbReference type="EMBL" id="ASPP01026159">
    <property type="protein sequence ID" value="ETO07444.1"/>
    <property type="molecule type" value="Genomic_DNA"/>
</dbReference>
<feature type="region of interest" description="Disordered" evidence="1">
    <location>
        <begin position="1"/>
        <end position="20"/>
    </location>
</feature>
<organism evidence="2 3">
    <name type="scientific">Reticulomyxa filosa</name>
    <dbReference type="NCBI Taxonomy" id="46433"/>
    <lineage>
        <taxon>Eukaryota</taxon>
        <taxon>Sar</taxon>
        <taxon>Rhizaria</taxon>
        <taxon>Retaria</taxon>
        <taxon>Foraminifera</taxon>
        <taxon>Monothalamids</taxon>
        <taxon>Reticulomyxidae</taxon>
        <taxon>Reticulomyxa</taxon>
    </lineage>
</organism>
<feature type="compositionally biased region" description="Basic residues" evidence="1">
    <location>
        <begin position="391"/>
        <end position="400"/>
    </location>
</feature>